<feature type="transmembrane region" description="Helical" evidence="7">
    <location>
        <begin position="75"/>
        <end position="92"/>
    </location>
</feature>
<evidence type="ECO:0000256" key="4">
    <source>
        <dbReference type="ARBA" id="ARBA00022692"/>
    </source>
</evidence>
<feature type="transmembrane region" description="Helical" evidence="7">
    <location>
        <begin position="42"/>
        <end position="68"/>
    </location>
</feature>
<sequence>MSIERNAQYAAALLRISLGAMFLAHGLVLKLFTYGMDGTAQYFVSIGLPAWTAYAVVTAEIVGGALLVLGIGTRWVTAALMPILLGALWAHAGNDWVFSAPNGGWEFPAYLVVLGVAQILLGDGAWSLAARRQRAGAGGLLATR</sequence>
<keyword evidence="5 7" id="KW-1133">Transmembrane helix</keyword>
<feature type="transmembrane region" description="Helical" evidence="7">
    <location>
        <begin position="12"/>
        <end position="36"/>
    </location>
</feature>
<accession>A0A919DC84</accession>
<dbReference type="Pfam" id="PF07681">
    <property type="entry name" value="DoxX"/>
    <property type="match status" value="1"/>
</dbReference>
<dbReference type="EMBL" id="BNCF01000009">
    <property type="protein sequence ID" value="GHE36392.1"/>
    <property type="molecule type" value="Genomic_DNA"/>
</dbReference>
<dbReference type="RefSeq" id="WP_146472356.1">
    <property type="nucleotide sequence ID" value="NZ_BNCF01000009.1"/>
</dbReference>
<feature type="transmembrane region" description="Helical" evidence="7">
    <location>
        <begin position="107"/>
        <end position="126"/>
    </location>
</feature>
<gene>
    <name evidence="8" type="ORF">GCM10007167_18210</name>
</gene>
<dbReference type="OrthoDB" id="5382961at2"/>
<dbReference type="InterPro" id="IPR032808">
    <property type="entry name" value="DoxX"/>
</dbReference>
<dbReference type="Proteomes" id="UP000636453">
    <property type="component" value="Unassembled WGS sequence"/>
</dbReference>
<evidence type="ECO:0000256" key="7">
    <source>
        <dbReference type="SAM" id="Phobius"/>
    </source>
</evidence>
<protein>
    <submittedName>
        <fullName evidence="8">Membrane protein</fullName>
    </submittedName>
</protein>
<comment type="subcellular location">
    <subcellularLocation>
        <location evidence="1">Cell membrane</location>
        <topology evidence="1">Multi-pass membrane protein</topology>
    </subcellularLocation>
</comment>
<evidence type="ECO:0000256" key="3">
    <source>
        <dbReference type="ARBA" id="ARBA00022475"/>
    </source>
</evidence>
<evidence type="ECO:0000256" key="1">
    <source>
        <dbReference type="ARBA" id="ARBA00004651"/>
    </source>
</evidence>
<evidence type="ECO:0000313" key="9">
    <source>
        <dbReference type="Proteomes" id="UP000636453"/>
    </source>
</evidence>
<evidence type="ECO:0000256" key="5">
    <source>
        <dbReference type="ARBA" id="ARBA00022989"/>
    </source>
</evidence>
<comment type="similarity">
    <text evidence="2">Belongs to the DoxX family.</text>
</comment>
<dbReference type="GO" id="GO:0005886">
    <property type="term" value="C:plasma membrane"/>
    <property type="evidence" value="ECO:0007669"/>
    <property type="project" value="UniProtKB-SubCell"/>
</dbReference>
<evidence type="ECO:0000256" key="2">
    <source>
        <dbReference type="ARBA" id="ARBA00006679"/>
    </source>
</evidence>
<dbReference type="PANTHER" id="PTHR33452">
    <property type="entry name" value="OXIDOREDUCTASE CATD-RELATED"/>
    <property type="match status" value="1"/>
</dbReference>
<evidence type="ECO:0000256" key="6">
    <source>
        <dbReference type="ARBA" id="ARBA00023136"/>
    </source>
</evidence>
<keyword evidence="9" id="KW-1185">Reference proteome</keyword>
<reference evidence="8" key="2">
    <citation type="submission" date="2020-09" db="EMBL/GenBank/DDBJ databases">
        <authorList>
            <person name="Sun Q."/>
            <person name="Kim S."/>
        </authorList>
    </citation>
    <scope>NUCLEOTIDE SEQUENCE</scope>
    <source>
        <strain evidence="8">KCTC 32020</strain>
    </source>
</reference>
<comment type="caution">
    <text evidence="8">The sequence shown here is derived from an EMBL/GenBank/DDBJ whole genome shotgun (WGS) entry which is preliminary data.</text>
</comment>
<dbReference type="AlphaFoldDB" id="A0A919DC84"/>
<keyword evidence="4 7" id="KW-0812">Transmembrane</keyword>
<dbReference type="InterPro" id="IPR051907">
    <property type="entry name" value="DoxX-like_oxidoreductase"/>
</dbReference>
<reference evidence="8" key="1">
    <citation type="journal article" date="2014" name="Int. J. Syst. Evol. Microbiol.">
        <title>Complete genome sequence of Corynebacterium casei LMG S-19264T (=DSM 44701T), isolated from a smear-ripened cheese.</title>
        <authorList>
            <consortium name="US DOE Joint Genome Institute (JGI-PGF)"/>
            <person name="Walter F."/>
            <person name="Albersmeier A."/>
            <person name="Kalinowski J."/>
            <person name="Ruckert C."/>
        </authorList>
    </citation>
    <scope>NUCLEOTIDE SEQUENCE</scope>
    <source>
        <strain evidence="8">KCTC 32020</strain>
    </source>
</reference>
<keyword evidence="6 7" id="KW-0472">Membrane</keyword>
<evidence type="ECO:0000313" key="8">
    <source>
        <dbReference type="EMBL" id="GHE36392.1"/>
    </source>
</evidence>
<keyword evidence="3" id="KW-1003">Cell membrane</keyword>
<name>A0A919DC84_9GAMM</name>
<organism evidence="8 9">
    <name type="scientific">Vulcaniibacterium thermophilum</name>
    <dbReference type="NCBI Taxonomy" id="1169913"/>
    <lineage>
        <taxon>Bacteria</taxon>
        <taxon>Pseudomonadati</taxon>
        <taxon>Pseudomonadota</taxon>
        <taxon>Gammaproteobacteria</taxon>
        <taxon>Lysobacterales</taxon>
        <taxon>Lysobacteraceae</taxon>
        <taxon>Vulcaniibacterium</taxon>
    </lineage>
</organism>
<dbReference type="PANTHER" id="PTHR33452:SF1">
    <property type="entry name" value="INNER MEMBRANE PROTEIN YPHA-RELATED"/>
    <property type="match status" value="1"/>
</dbReference>
<proteinExistence type="inferred from homology"/>